<gene>
    <name evidence="2" type="ORF">BST26_13775</name>
</gene>
<name>A0A1X0D9H4_9MYCO</name>
<protein>
    <submittedName>
        <fullName evidence="2">Uncharacterized protein</fullName>
    </submittedName>
</protein>
<reference evidence="2 3" key="1">
    <citation type="submission" date="2016-12" db="EMBL/GenBank/DDBJ databases">
        <title>The new phylogeny of genus Mycobacterium.</title>
        <authorList>
            <person name="Tortoli E."/>
            <person name="Trovato A."/>
            <person name="Cirillo D.M."/>
        </authorList>
    </citation>
    <scope>NUCLEOTIDE SEQUENCE [LARGE SCALE GENOMIC DNA]</scope>
    <source>
        <strain evidence="2 3">DSM 45130</strain>
    </source>
</reference>
<dbReference type="EMBL" id="MVHS01000033">
    <property type="protein sequence ID" value="ORA69054.1"/>
    <property type="molecule type" value="Genomic_DNA"/>
</dbReference>
<keyword evidence="3" id="KW-1185">Reference proteome</keyword>
<feature type="region of interest" description="Disordered" evidence="1">
    <location>
        <begin position="121"/>
        <end position="143"/>
    </location>
</feature>
<sequence>MIAVAGSSLLPVASADQMSNGLSIDCTQEGEVHATCVISGCARVNGDHVIDALHIRVNGGEQEEPAFKCINAGTTARTGFDLKDVKNNTVYKVSVQGCRKNTGPFEHDDCGPWSDYFFKPNETPAAAPTPASPASKPTKCTGHGIAPPGKTCAEAFPQPATGSPAPVKVAPTDAVHLTFDRSPLTWTANVTNSADLAGNCTYKATNPLLPGANKSFNIAPKGTTSFSVLAPPALSTYHVVVSCHGTFDGKDVEFGHEEQDVSL</sequence>
<accession>A0A1X0D9H4</accession>
<comment type="caution">
    <text evidence="2">The sequence shown here is derived from an EMBL/GenBank/DDBJ whole genome shotgun (WGS) entry which is preliminary data.</text>
</comment>
<dbReference type="AlphaFoldDB" id="A0A1X0D9H4"/>
<feature type="compositionally biased region" description="Low complexity" evidence="1">
    <location>
        <begin position="123"/>
        <end position="139"/>
    </location>
</feature>
<proteinExistence type="predicted"/>
<evidence type="ECO:0000313" key="3">
    <source>
        <dbReference type="Proteomes" id="UP000192801"/>
    </source>
</evidence>
<dbReference type="Proteomes" id="UP000192801">
    <property type="component" value="Unassembled WGS sequence"/>
</dbReference>
<organism evidence="2 3">
    <name type="scientific">Mycolicibacterium insubricum</name>
    <dbReference type="NCBI Taxonomy" id="444597"/>
    <lineage>
        <taxon>Bacteria</taxon>
        <taxon>Bacillati</taxon>
        <taxon>Actinomycetota</taxon>
        <taxon>Actinomycetes</taxon>
        <taxon>Mycobacteriales</taxon>
        <taxon>Mycobacteriaceae</taxon>
        <taxon>Mycolicibacterium</taxon>
    </lineage>
</organism>
<evidence type="ECO:0000313" key="2">
    <source>
        <dbReference type="EMBL" id="ORA69054.1"/>
    </source>
</evidence>
<evidence type="ECO:0000256" key="1">
    <source>
        <dbReference type="SAM" id="MobiDB-lite"/>
    </source>
</evidence>